<name>A0A2K8T0R4_9NOSO</name>
<dbReference type="Proteomes" id="UP000232003">
    <property type="component" value="Chromosome"/>
</dbReference>
<reference evidence="1 2" key="1">
    <citation type="submission" date="2017-11" db="EMBL/GenBank/DDBJ databases">
        <title>Complete genome of a free-living desiccation-tolerant cyanobacterium and its photosynthetic adaptation to extreme terrestrial habitat.</title>
        <authorList>
            <person name="Shang J."/>
        </authorList>
    </citation>
    <scope>NUCLEOTIDE SEQUENCE [LARGE SCALE GENOMIC DNA]</scope>
    <source>
        <strain evidence="1 2">CCNUN1</strain>
    </source>
</reference>
<keyword evidence="2" id="KW-1185">Reference proteome</keyword>
<dbReference type="EMBL" id="CP024785">
    <property type="protein sequence ID" value="AUB41282.1"/>
    <property type="molecule type" value="Genomic_DNA"/>
</dbReference>
<organism evidence="1 2">
    <name type="scientific">Nostoc flagelliforme CCNUN1</name>
    <dbReference type="NCBI Taxonomy" id="2038116"/>
    <lineage>
        <taxon>Bacteria</taxon>
        <taxon>Bacillati</taxon>
        <taxon>Cyanobacteriota</taxon>
        <taxon>Cyanophyceae</taxon>
        <taxon>Nostocales</taxon>
        <taxon>Nostocaceae</taxon>
        <taxon>Nostoc</taxon>
    </lineage>
</organism>
<evidence type="ECO:0000313" key="2">
    <source>
        <dbReference type="Proteomes" id="UP000232003"/>
    </source>
</evidence>
<proteinExistence type="predicted"/>
<dbReference type="KEGG" id="nfl:COO91_07330"/>
<accession>A0A2K8T0R4</accession>
<sequence>MGIPSASLRDAMRTLRTSGHGTLLIKFLRYSLLPTPH</sequence>
<evidence type="ECO:0000313" key="1">
    <source>
        <dbReference type="EMBL" id="AUB41282.1"/>
    </source>
</evidence>
<gene>
    <name evidence="1" type="ORF">COO91_07330</name>
</gene>
<protein>
    <submittedName>
        <fullName evidence="1">Uncharacterized protein</fullName>
    </submittedName>
</protein>
<dbReference type="AlphaFoldDB" id="A0A2K8T0R4"/>